<dbReference type="PRINTS" id="PR01071">
    <property type="entry name" value="ACOABIOTINCC"/>
</dbReference>
<dbReference type="PROSITE" id="PS50968">
    <property type="entry name" value="BIOTINYL_LIPOYL"/>
    <property type="match status" value="1"/>
</dbReference>
<feature type="domain" description="Lipoyl-binding" evidence="6">
    <location>
        <begin position="86"/>
        <end position="162"/>
    </location>
</feature>
<dbReference type="Pfam" id="PF00364">
    <property type="entry name" value="Biotin_lipoyl"/>
    <property type="match status" value="1"/>
</dbReference>
<dbReference type="FunFam" id="2.40.50.100:FF:000003">
    <property type="entry name" value="Acetyl-CoA carboxylase biotin carboxyl carrier protein"/>
    <property type="match status" value="1"/>
</dbReference>
<keyword evidence="8" id="KW-1185">Reference proteome</keyword>
<evidence type="ECO:0000313" key="8">
    <source>
        <dbReference type="Proteomes" id="UP000188169"/>
    </source>
</evidence>
<evidence type="ECO:0000256" key="1">
    <source>
        <dbReference type="ARBA" id="ARBA00003761"/>
    </source>
</evidence>
<dbReference type="InterPro" id="IPR011053">
    <property type="entry name" value="Single_hybrid_motif"/>
</dbReference>
<evidence type="ECO:0000256" key="3">
    <source>
        <dbReference type="ARBA" id="ARBA00023267"/>
    </source>
</evidence>
<feature type="compositionally biased region" description="Polar residues" evidence="5">
    <location>
        <begin position="56"/>
        <end position="71"/>
    </location>
</feature>
<gene>
    <name evidence="7" type="primary">accB_2</name>
    <name evidence="7" type="ORF">A1019T_00975</name>
</gene>
<proteinExistence type="predicted"/>
<protein>
    <recommendedName>
        <fullName evidence="2 4">Biotin carboxyl carrier protein of acetyl-CoA carboxylase</fullName>
    </recommendedName>
</protein>
<comment type="function">
    <text evidence="1 4">This protein is a component of the acetyl coenzyme A carboxylase complex; first, biotin carboxylase catalyzes the carboxylation of the carrier protein and then the transcarboxylase transfers the carboxyl group to form malonyl-CoA.</text>
</comment>
<dbReference type="InterPro" id="IPR000089">
    <property type="entry name" value="Biotin_lipoyl"/>
</dbReference>
<keyword evidence="3 4" id="KW-0092">Biotin</keyword>
<accession>A0A1R4EES8</accession>
<dbReference type="PANTHER" id="PTHR45266">
    <property type="entry name" value="OXALOACETATE DECARBOXYLASE ALPHA CHAIN"/>
    <property type="match status" value="1"/>
</dbReference>
<dbReference type="SUPFAM" id="SSF51230">
    <property type="entry name" value="Single hybrid motif"/>
    <property type="match status" value="1"/>
</dbReference>
<feature type="compositionally biased region" description="Low complexity" evidence="5">
    <location>
        <begin position="74"/>
        <end position="85"/>
    </location>
</feature>
<dbReference type="InterPro" id="IPR001249">
    <property type="entry name" value="AcCoA_biotinCC"/>
</dbReference>
<dbReference type="GO" id="GO:0006633">
    <property type="term" value="P:fatty acid biosynthetic process"/>
    <property type="evidence" value="ECO:0007669"/>
    <property type="project" value="UniProtKB-UniPathway"/>
</dbReference>
<dbReference type="Proteomes" id="UP000188169">
    <property type="component" value="Unassembled WGS sequence"/>
</dbReference>
<dbReference type="EMBL" id="FUGD01000069">
    <property type="protein sequence ID" value="SJM37004.1"/>
    <property type="molecule type" value="Genomic_DNA"/>
</dbReference>
<keyword evidence="4" id="KW-0443">Lipid metabolism</keyword>
<dbReference type="UniPathway" id="UPA00094"/>
<dbReference type="Gene3D" id="2.40.50.100">
    <property type="match status" value="1"/>
</dbReference>
<name>A0A1R4EES8_9GAMM</name>
<dbReference type="GO" id="GO:0009317">
    <property type="term" value="C:acetyl-CoA carboxylase complex"/>
    <property type="evidence" value="ECO:0007669"/>
    <property type="project" value="InterPro"/>
</dbReference>
<dbReference type="PANTHER" id="PTHR45266:SF3">
    <property type="entry name" value="OXALOACETATE DECARBOXYLASE ALPHA CHAIN"/>
    <property type="match status" value="1"/>
</dbReference>
<dbReference type="AlphaFoldDB" id="A0A1R4EES8"/>
<comment type="pathway">
    <text evidence="4">Lipid metabolism; fatty acid biosynthesis.</text>
</comment>
<evidence type="ECO:0000313" key="7">
    <source>
        <dbReference type="EMBL" id="SJM37004.1"/>
    </source>
</evidence>
<sequence>MNINLDDLEKIIALAERSNIQSLEVVDGTQRIQVVCHAPESDAYLSETSVASLSQADSVTTPSTLTGSESDNLAADASNSTPSTANSSIIAPMMGTFYLRSDPSADVFFNEGDSVKAGDTLCVIEAMKIMHEVKAEEDCIIEKILVKEGDVVEFDQPLFETRAL</sequence>
<dbReference type="GO" id="GO:0003989">
    <property type="term" value="F:acetyl-CoA carboxylase activity"/>
    <property type="evidence" value="ECO:0007669"/>
    <property type="project" value="InterPro"/>
</dbReference>
<evidence type="ECO:0000259" key="6">
    <source>
        <dbReference type="PROSITE" id="PS50968"/>
    </source>
</evidence>
<evidence type="ECO:0000256" key="2">
    <source>
        <dbReference type="ARBA" id="ARBA00017562"/>
    </source>
</evidence>
<feature type="region of interest" description="Disordered" evidence="5">
    <location>
        <begin position="56"/>
        <end position="85"/>
    </location>
</feature>
<dbReference type="RefSeq" id="WP_077448428.1">
    <property type="nucleotide sequence ID" value="NZ_FUGD01000069.1"/>
</dbReference>
<dbReference type="CDD" id="cd06850">
    <property type="entry name" value="biotinyl_domain"/>
    <property type="match status" value="1"/>
</dbReference>
<dbReference type="STRING" id="1945520.A1019T_00975"/>
<organism evidence="7 8">
    <name type="scientific">Psychrobacter pasteurii</name>
    <dbReference type="NCBI Taxonomy" id="1945520"/>
    <lineage>
        <taxon>Bacteria</taxon>
        <taxon>Pseudomonadati</taxon>
        <taxon>Pseudomonadota</taxon>
        <taxon>Gammaproteobacteria</taxon>
        <taxon>Moraxellales</taxon>
        <taxon>Moraxellaceae</taxon>
        <taxon>Psychrobacter</taxon>
    </lineage>
</organism>
<keyword evidence="4" id="KW-0275">Fatty acid biosynthesis</keyword>
<keyword evidence="4" id="KW-0276">Fatty acid metabolism</keyword>
<evidence type="ECO:0000256" key="4">
    <source>
        <dbReference type="RuleBase" id="RU364072"/>
    </source>
</evidence>
<reference evidence="8" key="1">
    <citation type="submission" date="2017-02" db="EMBL/GenBank/DDBJ databases">
        <authorList>
            <person name="Mornico D."/>
        </authorList>
    </citation>
    <scope>NUCLEOTIDE SEQUENCE [LARGE SCALE GENOMIC DNA]</scope>
</reference>
<dbReference type="InterPro" id="IPR050709">
    <property type="entry name" value="Biotin_Carboxyl_Carrier/Decarb"/>
</dbReference>
<keyword evidence="4" id="KW-0444">Lipid biosynthesis</keyword>
<dbReference type="OrthoDB" id="9811735at2"/>
<evidence type="ECO:0000256" key="5">
    <source>
        <dbReference type="SAM" id="MobiDB-lite"/>
    </source>
</evidence>